<reference evidence="5 6" key="1">
    <citation type="submission" date="2024-02" db="EMBL/GenBank/DDBJ databases">
        <title>de novo genome assembly of Solanum bulbocastanum strain 11H21.</title>
        <authorList>
            <person name="Hosaka A.J."/>
        </authorList>
    </citation>
    <scope>NUCLEOTIDE SEQUENCE [LARGE SCALE GENOMIC DNA]</scope>
    <source>
        <tissue evidence="5">Young leaves</tissue>
    </source>
</reference>
<evidence type="ECO:0000256" key="2">
    <source>
        <dbReference type="ARBA" id="ARBA00022679"/>
    </source>
</evidence>
<keyword evidence="4" id="KW-1133">Transmembrane helix</keyword>
<dbReference type="PANTHER" id="PTHR31623:SF64">
    <property type="entry name" value="ANTHOCYANIN ACYLTRANSFERASE"/>
    <property type="match status" value="1"/>
</dbReference>
<dbReference type="InterPro" id="IPR023213">
    <property type="entry name" value="CAT-like_dom_sf"/>
</dbReference>
<accession>A0AAN8SRL8</accession>
<dbReference type="AlphaFoldDB" id="A0AAN8SRL8"/>
<dbReference type="Pfam" id="PF02458">
    <property type="entry name" value="Transferase"/>
    <property type="match status" value="2"/>
</dbReference>
<sequence>MEIKILCTKLMKPFLPTPPHLQRYKLSFFDQISEKEHVFMVFFFHNYNNIDMDEQLEQSLSKILTHVYLAAGRYDDKDEYCSILCLDQGIFYAKAMTNDMLDNYLNKARNDFGHVALFSPHVNKNIDETNFMVSPILTIQVTKLNVVDSQYQSVFHILQWMVSHIFNLLLSWQKCRMWTPIDKINFFLFNMGDIFPTRDITGLFKSTPILVIQQDIVVKRIVIREPIMSRLRKKCVDESGGALTFQSSRVEIITVILWRAFILVTTIINGYLRPSLLDFPMNMRSKITFLPQMKNSFGNFMIGVPVKFISGETKMELHHFIILIRNMVNKIVASCQKANSLVEIVSMLANSYNKSF</sequence>
<comment type="similarity">
    <text evidence="1">Belongs to the plant acyltransferase family.</text>
</comment>
<name>A0AAN8SRL8_SOLBU</name>
<comment type="caution">
    <text evidence="5">The sequence shown here is derived from an EMBL/GenBank/DDBJ whole genome shotgun (WGS) entry which is preliminary data.</text>
</comment>
<dbReference type="GO" id="GO:0016746">
    <property type="term" value="F:acyltransferase activity"/>
    <property type="evidence" value="ECO:0007669"/>
    <property type="project" value="UniProtKB-KW"/>
</dbReference>
<keyword evidence="3" id="KW-0012">Acyltransferase</keyword>
<keyword evidence="6" id="KW-1185">Reference proteome</keyword>
<dbReference type="PANTHER" id="PTHR31623">
    <property type="entry name" value="F21J9.9"/>
    <property type="match status" value="1"/>
</dbReference>
<dbReference type="EMBL" id="JBANQN010000012">
    <property type="protein sequence ID" value="KAK6774228.1"/>
    <property type="molecule type" value="Genomic_DNA"/>
</dbReference>
<protein>
    <submittedName>
        <fullName evidence="5">Uncharacterized protein</fullName>
    </submittedName>
</protein>
<evidence type="ECO:0000313" key="6">
    <source>
        <dbReference type="Proteomes" id="UP001371456"/>
    </source>
</evidence>
<dbReference type="Proteomes" id="UP001371456">
    <property type="component" value="Unassembled WGS sequence"/>
</dbReference>
<keyword evidence="4" id="KW-0472">Membrane</keyword>
<evidence type="ECO:0000256" key="1">
    <source>
        <dbReference type="ARBA" id="ARBA00009861"/>
    </source>
</evidence>
<feature type="transmembrane region" description="Helical" evidence="4">
    <location>
        <begin position="252"/>
        <end position="272"/>
    </location>
</feature>
<dbReference type="Gene3D" id="3.30.559.10">
    <property type="entry name" value="Chloramphenicol acetyltransferase-like domain"/>
    <property type="match status" value="2"/>
</dbReference>
<keyword evidence="4" id="KW-0812">Transmembrane</keyword>
<evidence type="ECO:0000256" key="4">
    <source>
        <dbReference type="SAM" id="Phobius"/>
    </source>
</evidence>
<gene>
    <name evidence="5" type="ORF">RDI58_029467</name>
</gene>
<proteinExistence type="inferred from homology"/>
<evidence type="ECO:0000313" key="5">
    <source>
        <dbReference type="EMBL" id="KAK6774228.1"/>
    </source>
</evidence>
<keyword evidence="2" id="KW-0808">Transferase</keyword>
<organism evidence="5 6">
    <name type="scientific">Solanum bulbocastanum</name>
    <name type="common">Wild potato</name>
    <dbReference type="NCBI Taxonomy" id="147425"/>
    <lineage>
        <taxon>Eukaryota</taxon>
        <taxon>Viridiplantae</taxon>
        <taxon>Streptophyta</taxon>
        <taxon>Embryophyta</taxon>
        <taxon>Tracheophyta</taxon>
        <taxon>Spermatophyta</taxon>
        <taxon>Magnoliopsida</taxon>
        <taxon>eudicotyledons</taxon>
        <taxon>Gunneridae</taxon>
        <taxon>Pentapetalae</taxon>
        <taxon>asterids</taxon>
        <taxon>lamiids</taxon>
        <taxon>Solanales</taxon>
        <taxon>Solanaceae</taxon>
        <taxon>Solanoideae</taxon>
        <taxon>Solaneae</taxon>
        <taxon>Solanum</taxon>
    </lineage>
</organism>
<evidence type="ECO:0000256" key="3">
    <source>
        <dbReference type="ARBA" id="ARBA00023315"/>
    </source>
</evidence>